<dbReference type="AlphaFoldDB" id="A0A226C0A9"/>
<dbReference type="InterPro" id="IPR024232">
    <property type="entry name" value="SpoIIIAH"/>
</dbReference>
<feature type="transmembrane region" description="Helical" evidence="1">
    <location>
        <begin position="9"/>
        <end position="26"/>
    </location>
</feature>
<accession>A0A226C0A9</accession>
<dbReference type="RefSeq" id="WP_089023314.1">
    <property type="nucleotide sequence ID" value="NZ_NIQC01000009.1"/>
</dbReference>
<dbReference type="Proteomes" id="UP000214588">
    <property type="component" value="Unassembled WGS sequence"/>
</dbReference>
<organism evidence="2 3">
    <name type="scientific">Natranaerobius trueperi</name>
    <dbReference type="NCBI Taxonomy" id="759412"/>
    <lineage>
        <taxon>Bacteria</taxon>
        <taxon>Bacillati</taxon>
        <taxon>Bacillota</taxon>
        <taxon>Clostridia</taxon>
        <taxon>Natranaerobiales</taxon>
        <taxon>Natranaerobiaceae</taxon>
        <taxon>Natranaerobius</taxon>
    </lineage>
</organism>
<dbReference type="InterPro" id="IPR038503">
    <property type="entry name" value="SpoIIIAH_sf"/>
</dbReference>
<keyword evidence="1" id="KW-1133">Transmembrane helix</keyword>
<keyword evidence="1" id="KW-0472">Membrane</keyword>
<evidence type="ECO:0008006" key="4">
    <source>
        <dbReference type="Google" id="ProtNLM"/>
    </source>
</evidence>
<gene>
    <name evidence="2" type="ORF">CDO51_05555</name>
</gene>
<dbReference type="OrthoDB" id="1680784at2"/>
<dbReference type="EMBL" id="NIQC01000009">
    <property type="protein sequence ID" value="OWZ84024.1"/>
    <property type="molecule type" value="Genomic_DNA"/>
</dbReference>
<name>A0A226C0A9_9FIRM</name>
<sequence length="216" mass="25029">MKIIYLKRRWVIFISGFFIALTFWIINVDREVEQVEILQGESVDVIEQEGDAEIDIEEGSNNILKEDDTESDIIENETEEDVTSADLIPPDEVEEWEMEEDKDFFVAYRLERDRVRSKEIERLNQFIDNPNTSDEAKSEAESELLDLVKIREKELTLENLIRANGFEDAIFFFRNGSANVIVKVENLSETEIRQIAEIVSENAGVSISNVKVIEYN</sequence>
<evidence type="ECO:0000256" key="1">
    <source>
        <dbReference type="SAM" id="Phobius"/>
    </source>
</evidence>
<dbReference type="Gene3D" id="1.10.287.4300">
    <property type="entry name" value="Stage III sporulation protein AH-like"/>
    <property type="match status" value="1"/>
</dbReference>
<evidence type="ECO:0000313" key="3">
    <source>
        <dbReference type="Proteomes" id="UP000214588"/>
    </source>
</evidence>
<keyword evidence="3" id="KW-1185">Reference proteome</keyword>
<proteinExistence type="predicted"/>
<evidence type="ECO:0000313" key="2">
    <source>
        <dbReference type="EMBL" id="OWZ84024.1"/>
    </source>
</evidence>
<dbReference type="Pfam" id="PF12685">
    <property type="entry name" value="SpoIIIAH"/>
    <property type="match status" value="1"/>
</dbReference>
<reference evidence="2 3" key="1">
    <citation type="submission" date="2017-06" db="EMBL/GenBank/DDBJ databases">
        <title>Draft Genome Sequence of Natranaerobius trueperi halophilic, alkalithermophilic bacteria from soda lakes.</title>
        <authorList>
            <person name="Zhao B."/>
        </authorList>
    </citation>
    <scope>NUCLEOTIDE SEQUENCE [LARGE SCALE GENOMIC DNA]</scope>
    <source>
        <strain evidence="2 3">DSM 18760</strain>
    </source>
</reference>
<keyword evidence="1" id="KW-0812">Transmembrane</keyword>
<protein>
    <recommendedName>
        <fullName evidence="4">Stage III sporulation protein AH</fullName>
    </recommendedName>
</protein>
<comment type="caution">
    <text evidence="2">The sequence shown here is derived from an EMBL/GenBank/DDBJ whole genome shotgun (WGS) entry which is preliminary data.</text>
</comment>